<dbReference type="OrthoDB" id="354at2759"/>
<dbReference type="InterPro" id="IPR037069">
    <property type="entry name" value="AcylCoA_DH/ox_N_sf"/>
</dbReference>
<evidence type="ECO:0000256" key="10">
    <source>
        <dbReference type="SAM" id="MobiDB-lite"/>
    </source>
</evidence>
<dbReference type="Pfam" id="PF02770">
    <property type="entry name" value="Acyl-CoA_dh_M"/>
    <property type="match status" value="1"/>
</dbReference>
<evidence type="ECO:0000259" key="11">
    <source>
        <dbReference type="Pfam" id="PF00441"/>
    </source>
</evidence>
<feature type="domain" description="ACAD9/ACADV-like C-terminal" evidence="14">
    <location>
        <begin position="511"/>
        <end position="630"/>
    </location>
</feature>
<dbReference type="PANTHER" id="PTHR43884">
    <property type="entry name" value="ACYL-COA DEHYDROGENASE"/>
    <property type="match status" value="1"/>
</dbReference>
<evidence type="ECO:0000256" key="1">
    <source>
        <dbReference type="ARBA" id="ARBA00001974"/>
    </source>
</evidence>
<keyword evidence="5 9" id="KW-0274">FAD</keyword>
<dbReference type="SUPFAM" id="SSF47203">
    <property type="entry name" value="Acyl-CoA dehydrogenase C-terminal domain-like"/>
    <property type="match status" value="2"/>
</dbReference>
<evidence type="ECO:0000256" key="6">
    <source>
        <dbReference type="ARBA" id="ARBA00022946"/>
    </source>
</evidence>
<dbReference type="GO" id="GO:0005739">
    <property type="term" value="C:mitochondrion"/>
    <property type="evidence" value="ECO:0007669"/>
    <property type="project" value="UniProtKB-SubCell"/>
</dbReference>
<dbReference type="SUPFAM" id="SSF56645">
    <property type="entry name" value="Acyl-CoA dehydrogenase NM domain-like"/>
    <property type="match status" value="1"/>
</dbReference>
<dbReference type="eggNOG" id="KOG0137">
    <property type="taxonomic scope" value="Eukaryota"/>
</dbReference>
<evidence type="ECO:0000256" key="3">
    <source>
        <dbReference type="ARBA" id="ARBA00009347"/>
    </source>
</evidence>
<feature type="domain" description="Acyl-CoA dehydrogenase/oxidase N-terminal" evidence="13">
    <location>
        <begin position="108"/>
        <end position="192"/>
    </location>
</feature>
<dbReference type="GO" id="GO:0050660">
    <property type="term" value="F:flavin adenine dinucleotide binding"/>
    <property type="evidence" value="ECO:0007669"/>
    <property type="project" value="InterPro"/>
</dbReference>
<proteinExistence type="inferred from homology"/>
<name>B4LPY0_DROVI</name>
<gene>
    <name evidence="15" type="primary">Dvir\GJ21966</name>
    <name evidence="15" type="ORF">Dvir_GJ21966</name>
</gene>
<evidence type="ECO:0000313" key="15">
    <source>
        <dbReference type="EMBL" id="EDW61320.1"/>
    </source>
</evidence>
<comment type="cofactor">
    <cofactor evidence="1 9">
        <name>FAD</name>
        <dbReference type="ChEBI" id="CHEBI:57692"/>
    </cofactor>
</comment>
<dbReference type="EMBL" id="CH940648">
    <property type="protein sequence ID" value="EDW61320.1"/>
    <property type="molecule type" value="Genomic_DNA"/>
</dbReference>
<evidence type="ECO:0000256" key="8">
    <source>
        <dbReference type="ARBA" id="ARBA00023128"/>
    </source>
</evidence>
<dbReference type="PhylomeDB" id="B4LPY0"/>
<comment type="subcellular location">
    <subcellularLocation>
        <location evidence="2">Mitochondrion</location>
    </subcellularLocation>
</comment>
<reference evidence="15 16" key="1">
    <citation type="journal article" date="2007" name="Nature">
        <title>Evolution of genes and genomes on the Drosophila phylogeny.</title>
        <authorList>
            <consortium name="Drosophila 12 Genomes Consortium"/>
            <person name="Clark A.G."/>
            <person name="Eisen M.B."/>
            <person name="Smith D.R."/>
            <person name="Bergman C.M."/>
            <person name="Oliver B."/>
            <person name="Markow T.A."/>
            <person name="Kaufman T.C."/>
            <person name="Kellis M."/>
            <person name="Gelbart W."/>
            <person name="Iyer V.N."/>
            <person name="Pollard D.A."/>
            <person name="Sackton T.B."/>
            <person name="Larracuente A.M."/>
            <person name="Singh N.D."/>
            <person name="Abad J.P."/>
            <person name="Abt D.N."/>
            <person name="Adryan B."/>
            <person name="Aguade M."/>
            <person name="Akashi H."/>
            <person name="Anderson W.W."/>
            <person name="Aquadro C.F."/>
            <person name="Ardell D.H."/>
            <person name="Arguello R."/>
            <person name="Artieri C.G."/>
            <person name="Barbash D.A."/>
            <person name="Barker D."/>
            <person name="Barsanti P."/>
            <person name="Batterham P."/>
            <person name="Batzoglou S."/>
            <person name="Begun D."/>
            <person name="Bhutkar A."/>
            <person name="Blanco E."/>
            <person name="Bosak S.A."/>
            <person name="Bradley R.K."/>
            <person name="Brand A.D."/>
            <person name="Brent M.R."/>
            <person name="Brooks A.N."/>
            <person name="Brown R.H."/>
            <person name="Butlin R.K."/>
            <person name="Caggese C."/>
            <person name="Calvi B.R."/>
            <person name="Bernardo de Carvalho A."/>
            <person name="Caspi A."/>
            <person name="Castrezana S."/>
            <person name="Celniker S.E."/>
            <person name="Chang J.L."/>
            <person name="Chapple C."/>
            <person name="Chatterji S."/>
            <person name="Chinwalla A."/>
            <person name="Civetta A."/>
            <person name="Clifton S.W."/>
            <person name="Comeron J.M."/>
            <person name="Costello J.C."/>
            <person name="Coyne J.A."/>
            <person name="Daub J."/>
            <person name="David R.G."/>
            <person name="Delcher A.L."/>
            <person name="Delehaunty K."/>
            <person name="Do C.B."/>
            <person name="Ebling H."/>
            <person name="Edwards K."/>
            <person name="Eickbush T."/>
            <person name="Evans J.D."/>
            <person name="Filipski A."/>
            <person name="Findeiss S."/>
            <person name="Freyhult E."/>
            <person name="Fulton L."/>
            <person name="Fulton R."/>
            <person name="Garcia A.C."/>
            <person name="Gardiner A."/>
            <person name="Garfield D.A."/>
            <person name="Garvin B.E."/>
            <person name="Gibson G."/>
            <person name="Gilbert D."/>
            <person name="Gnerre S."/>
            <person name="Godfrey J."/>
            <person name="Good R."/>
            <person name="Gotea V."/>
            <person name="Gravely B."/>
            <person name="Greenberg A.J."/>
            <person name="Griffiths-Jones S."/>
            <person name="Gross S."/>
            <person name="Guigo R."/>
            <person name="Gustafson E.A."/>
            <person name="Haerty W."/>
            <person name="Hahn M.W."/>
            <person name="Halligan D.L."/>
            <person name="Halpern A.L."/>
            <person name="Halter G.M."/>
            <person name="Han M.V."/>
            <person name="Heger A."/>
            <person name="Hillier L."/>
            <person name="Hinrichs A.S."/>
            <person name="Holmes I."/>
            <person name="Hoskins R.A."/>
            <person name="Hubisz M.J."/>
            <person name="Hultmark D."/>
            <person name="Huntley M.A."/>
            <person name="Jaffe D.B."/>
            <person name="Jagadeeshan S."/>
            <person name="Jeck W.R."/>
            <person name="Johnson J."/>
            <person name="Jones C.D."/>
            <person name="Jordan W.C."/>
            <person name="Karpen G.H."/>
            <person name="Kataoka E."/>
            <person name="Keightley P.D."/>
            <person name="Kheradpour P."/>
            <person name="Kirkness E.F."/>
            <person name="Koerich L.B."/>
            <person name="Kristiansen K."/>
            <person name="Kudrna D."/>
            <person name="Kulathinal R.J."/>
            <person name="Kumar S."/>
            <person name="Kwok R."/>
            <person name="Lander E."/>
            <person name="Langley C.H."/>
            <person name="Lapoint R."/>
            <person name="Lazzaro B.P."/>
            <person name="Lee S.J."/>
            <person name="Levesque L."/>
            <person name="Li R."/>
            <person name="Lin C.F."/>
            <person name="Lin M.F."/>
            <person name="Lindblad-Toh K."/>
            <person name="Llopart A."/>
            <person name="Long M."/>
            <person name="Low L."/>
            <person name="Lozovsky E."/>
            <person name="Lu J."/>
            <person name="Luo M."/>
            <person name="Machado C.A."/>
            <person name="Makalowski W."/>
            <person name="Marzo M."/>
            <person name="Matsuda M."/>
            <person name="Matzkin L."/>
            <person name="McAllister B."/>
            <person name="McBride C.S."/>
            <person name="McKernan B."/>
            <person name="McKernan K."/>
            <person name="Mendez-Lago M."/>
            <person name="Minx P."/>
            <person name="Mollenhauer M.U."/>
            <person name="Montooth K."/>
            <person name="Mount S.M."/>
            <person name="Mu X."/>
            <person name="Myers E."/>
            <person name="Negre B."/>
            <person name="Newfeld S."/>
            <person name="Nielsen R."/>
            <person name="Noor M.A."/>
            <person name="O'Grady P."/>
            <person name="Pachter L."/>
            <person name="Papaceit M."/>
            <person name="Parisi M.J."/>
            <person name="Parisi M."/>
            <person name="Parts L."/>
            <person name="Pedersen J.S."/>
            <person name="Pesole G."/>
            <person name="Phillippy A.M."/>
            <person name="Ponting C.P."/>
            <person name="Pop M."/>
            <person name="Porcelli D."/>
            <person name="Powell J.R."/>
            <person name="Prohaska S."/>
            <person name="Pruitt K."/>
            <person name="Puig M."/>
            <person name="Quesneville H."/>
            <person name="Ram K.R."/>
            <person name="Rand D."/>
            <person name="Rasmussen M.D."/>
            <person name="Reed L.K."/>
            <person name="Reenan R."/>
            <person name="Reily A."/>
            <person name="Remington K.A."/>
            <person name="Rieger T.T."/>
            <person name="Ritchie M.G."/>
            <person name="Robin C."/>
            <person name="Rogers Y.H."/>
            <person name="Rohde C."/>
            <person name="Rozas J."/>
            <person name="Rubenfield M.J."/>
            <person name="Ruiz A."/>
            <person name="Russo S."/>
            <person name="Salzberg S.L."/>
            <person name="Sanchez-Gracia A."/>
            <person name="Saranga D.J."/>
            <person name="Sato H."/>
            <person name="Schaeffer S.W."/>
            <person name="Schatz M.C."/>
            <person name="Schlenke T."/>
            <person name="Schwartz R."/>
            <person name="Segarra C."/>
            <person name="Singh R.S."/>
            <person name="Sirot L."/>
            <person name="Sirota M."/>
            <person name="Sisneros N.B."/>
            <person name="Smith C.D."/>
            <person name="Smith T.F."/>
            <person name="Spieth J."/>
            <person name="Stage D.E."/>
            <person name="Stark A."/>
            <person name="Stephan W."/>
            <person name="Strausberg R.L."/>
            <person name="Strempel S."/>
            <person name="Sturgill D."/>
            <person name="Sutton G."/>
            <person name="Sutton G.G."/>
            <person name="Tao W."/>
            <person name="Teichmann S."/>
            <person name="Tobari Y.N."/>
            <person name="Tomimura Y."/>
            <person name="Tsolas J.M."/>
            <person name="Valente V.L."/>
            <person name="Venter E."/>
            <person name="Venter J.C."/>
            <person name="Vicario S."/>
            <person name="Vieira F.G."/>
            <person name="Vilella A.J."/>
            <person name="Villasante A."/>
            <person name="Walenz B."/>
            <person name="Wang J."/>
            <person name="Wasserman M."/>
            <person name="Watts T."/>
            <person name="Wilson D."/>
            <person name="Wilson R.K."/>
            <person name="Wing R.A."/>
            <person name="Wolfner M.F."/>
            <person name="Wong A."/>
            <person name="Wong G.K."/>
            <person name="Wu C.I."/>
            <person name="Wu G."/>
            <person name="Yamamoto D."/>
            <person name="Yang H.P."/>
            <person name="Yang S.P."/>
            <person name="Yorke J.A."/>
            <person name="Yoshida K."/>
            <person name="Zdobnov E."/>
            <person name="Zhang P."/>
            <person name="Zhang Y."/>
            <person name="Zimin A.V."/>
            <person name="Baldwin J."/>
            <person name="Abdouelleil A."/>
            <person name="Abdulkadir J."/>
            <person name="Abebe A."/>
            <person name="Abera B."/>
            <person name="Abreu J."/>
            <person name="Acer S.C."/>
            <person name="Aftuck L."/>
            <person name="Alexander A."/>
            <person name="An P."/>
            <person name="Anderson E."/>
            <person name="Anderson S."/>
            <person name="Arachi H."/>
            <person name="Azer M."/>
            <person name="Bachantsang P."/>
            <person name="Barry A."/>
            <person name="Bayul T."/>
            <person name="Berlin A."/>
            <person name="Bessette D."/>
            <person name="Bloom T."/>
            <person name="Blye J."/>
            <person name="Boguslavskiy L."/>
            <person name="Bonnet C."/>
            <person name="Boukhgalter B."/>
            <person name="Bourzgui I."/>
            <person name="Brown A."/>
            <person name="Cahill P."/>
            <person name="Channer S."/>
            <person name="Cheshatsang Y."/>
            <person name="Chuda L."/>
            <person name="Citroen M."/>
            <person name="Collymore A."/>
            <person name="Cooke P."/>
            <person name="Costello M."/>
            <person name="D'Aco K."/>
            <person name="Daza R."/>
            <person name="De Haan G."/>
            <person name="DeGray S."/>
            <person name="DeMaso C."/>
            <person name="Dhargay N."/>
            <person name="Dooley K."/>
            <person name="Dooley E."/>
            <person name="Doricent M."/>
            <person name="Dorje P."/>
            <person name="Dorjee K."/>
            <person name="Dupes A."/>
            <person name="Elong R."/>
            <person name="Falk J."/>
            <person name="Farina A."/>
            <person name="Faro S."/>
            <person name="Ferguson D."/>
            <person name="Fisher S."/>
            <person name="Foley C.D."/>
            <person name="Franke A."/>
            <person name="Friedrich D."/>
            <person name="Gadbois L."/>
            <person name="Gearin G."/>
            <person name="Gearin C.R."/>
            <person name="Giannoukos G."/>
            <person name="Goode T."/>
            <person name="Graham J."/>
            <person name="Grandbois E."/>
            <person name="Grewal S."/>
            <person name="Gyaltsen K."/>
            <person name="Hafez N."/>
            <person name="Hagos B."/>
            <person name="Hall J."/>
            <person name="Henson C."/>
            <person name="Hollinger A."/>
            <person name="Honan T."/>
            <person name="Huard M.D."/>
            <person name="Hughes L."/>
            <person name="Hurhula B."/>
            <person name="Husby M.E."/>
            <person name="Kamat A."/>
            <person name="Kanga B."/>
            <person name="Kashin S."/>
            <person name="Khazanovich D."/>
            <person name="Kisner P."/>
            <person name="Lance K."/>
            <person name="Lara M."/>
            <person name="Lee W."/>
            <person name="Lennon N."/>
            <person name="Letendre F."/>
            <person name="LeVine R."/>
            <person name="Lipovsky A."/>
            <person name="Liu X."/>
            <person name="Liu J."/>
            <person name="Liu S."/>
            <person name="Lokyitsang T."/>
            <person name="Lokyitsang Y."/>
            <person name="Lubonja R."/>
            <person name="Lui A."/>
            <person name="MacDonald P."/>
            <person name="Magnisalis V."/>
            <person name="Maru K."/>
            <person name="Matthews C."/>
            <person name="McCusker W."/>
            <person name="McDonough S."/>
            <person name="Mehta T."/>
            <person name="Meldrim J."/>
            <person name="Meneus L."/>
            <person name="Mihai O."/>
            <person name="Mihalev A."/>
            <person name="Mihova T."/>
            <person name="Mittelman R."/>
            <person name="Mlenga V."/>
            <person name="Montmayeur A."/>
            <person name="Mulrain L."/>
            <person name="Navidi A."/>
            <person name="Naylor J."/>
            <person name="Negash T."/>
            <person name="Nguyen T."/>
            <person name="Nguyen N."/>
            <person name="Nicol R."/>
            <person name="Norbu C."/>
            <person name="Norbu N."/>
            <person name="Novod N."/>
            <person name="O'Neill B."/>
            <person name="Osman S."/>
            <person name="Markiewicz E."/>
            <person name="Oyono O.L."/>
            <person name="Patti C."/>
            <person name="Phunkhang P."/>
            <person name="Pierre F."/>
            <person name="Priest M."/>
            <person name="Raghuraman S."/>
            <person name="Rege F."/>
            <person name="Reyes R."/>
            <person name="Rise C."/>
            <person name="Rogov P."/>
            <person name="Ross K."/>
            <person name="Ryan E."/>
            <person name="Settipalli S."/>
            <person name="Shea T."/>
            <person name="Sherpa N."/>
            <person name="Shi L."/>
            <person name="Shih D."/>
            <person name="Sparrow T."/>
            <person name="Spaulding J."/>
            <person name="Stalker J."/>
            <person name="Stange-Thomann N."/>
            <person name="Stavropoulos S."/>
            <person name="Stone C."/>
            <person name="Strader C."/>
            <person name="Tesfaye S."/>
            <person name="Thomson T."/>
            <person name="Thoulutsang Y."/>
            <person name="Thoulutsang D."/>
            <person name="Topham K."/>
            <person name="Topping I."/>
            <person name="Tsamla T."/>
            <person name="Vassiliev H."/>
            <person name="Vo A."/>
            <person name="Wangchuk T."/>
            <person name="Wangdi T."/>
            <person name="Weiand M."/>
            <person name="Wilkinson J."/>
            <person name="Wilson A."/>
            <person name="Yadav S."/>
            <person name="Young G."/>
            <person name="Yu Q."/>
            <person name="Zembek L."/>
            <person name="Zhong D."/>
            <person name="Zimmer A."/>
            <person name="Zwirko Z."/>
            <person name="Jaffe D.B."/>
            <person name="Alvarez P."/>
            <person name="Brockman W."/>
            <person name="Butler J."/>
            <person name="Chin C."/>
            <person name="Gnerre S."/>
            <person name="Grabherr M."/>
            <person name="Kleber M."/>
            <person name="Mauceli E."/>
            <person name="MacCallum I."/>
        </authorList>
    </citation>
    <scope>NUCLEOTIDE SEQUENCE [LARGE SCALE GENOMIC DNA]</scope>
    <source>
        <strain evidence="16">Tucson 15010-1051.87</strain>
    </source>
</reference>
<accession>B4LPY0</accession>
<evidence type="ECO:0000256" key="5">
    <source>
        <dbReference type="ARBA" id="ARBA00022827"/>
    </source>
</evidence>
<dbReference type="Gene3D" id="2.40.110.10">
    <property type="entry name" value="Butyryl-CoA Dehydrogenase, subunit A, domain 2"/>
    <property type="match status" value="1"/>
</dbReference>
<evidence type="ECO:0000256" key="4">
    <source>
        <dbReference type="ARBA" id="ARBA00022630"/>
    </source>
</evidence>
<dbReference type="KEGG" id="dvi:6627209"/>
<evidence type="ECO:0008006" key="17">
    <source>
        <dbReference type="Google" id="ProtNLM"/>
    </source>
</evidence>
<dbReference type="InterPro" id="IPR036250">
    <property type="entry name" value="AcylCo_DH-like_C"/>
</dbReference>
<dbReference type="Proteomes" id="UP000008792">
    <property type="component" value="Unassembled WGS sequence"/>
</dbReference>
<dbReference type="Pfam" id="PF02771">
    <property type="entry name" value="Acyl-CoA_dh_N"/>
    <property type="match status" value="1"/>
</dbReference>
<keyword evidence="7 9" id="KW-0560">Oxidoreductase</keyword>
<keyword evidence="6" id="KW-0809">Transit peptide</keyword>
<keyword evidence="4 9" id="KW-0285">Flavoprotein</keyword>
<dbReference type="OMA" id="IYAMWAS"/>
<evidence type="ECO:0000256" key="7">
    <source>
        <dbReference type="ARBA" id="ARBA00023002"/>
    </source>
</evidence>
<dbReference type="InParanoid" id="B4LPY0"/>
<evidence type="ECO:0000256" key="2">
    <source>
        <dbReference type="ARBA" id="ARBA00004173"/>
    </source>
</evidence>
<evidence type="ECO:0000313" key="16">
    <source>
        <dbReference type="Proteomes" id="UP000008792"/>
    </source>
</evidence>
<dbReference type="InterPro" id="IPR046373">
    <property type="entry name" value="Acyl-CoA_Oxase/DH_mid-dom_sf"/>
</dbReference>
<keyword evidence="8" id="KW-0496">Mitochondrion</keyword>
<dbReference type="HOGENOM" id="CLU_018204_11_3_1"/>
<evidence type="ECO:0000259" key="14">
    <source>
        <dbReference type="Pfam" id="PF21343"/>
    </source>
</evidence>
<dbReference type="FunCoup" id="B4LPY0">
    <property type="interactions" value="143"/>
</dbReference>
<feature type="compositionally biased region" description="Low complexity" evidence="10">
    <location>
        <begin position="26"/>
        <end position="43"/>
    </location>
</feature>
<dbReference type="GO" id="GO:0003995">
    <property type="term" value="F:acyl-CoA dehydrogenase activity"/>
    <property type="evidence" value="ECO:0007669"/>
    <property type="project" value="TreeGrafter"/>
</dbReference>
<dbReference type="Gene3D" id="1.20.140.10">
    <property type="entry name" value="Butyryl-CoA Dehydrogenase, subunit A, domain 3"/>
    <property type="match status" value="2"/>
</dbReference>
<sequence>MRYNLFSRAVRLLNQNQSKSGTFRLARGAGSKATTASSSSIHAQPRGGNAQAPEEVSPAEQQGLPAREPLVKNFFVGITDKELLGYPEVIAREEMASLQNALLPLKNYFAEEQPGQLALDSLKQLGLYGLNVPTDYDGRGYRWSASLMASEPESAHTSLALGLQSHRVVVDMLRELGTPEQQQRYLPALGSGQLIGTDAIFEYTPPEDDFFGTQAIYNSDAGTWSLSGEKAFVVVAPAGTRQLFLVLAQTQRINVPGDVGRGSTFFLVDAQQPGVRLGELHATFGCREAPMRRIHFDRVQLSEQQILGICYEGNRHSELLVRFARLRSSLLGIALSKRLLNQLTTFSVETTQCGVQIKDLELTRVNLAQGMCSVYAMESMLYLTAGLLDEFHGQDVTLESAITKYYTLQQLYAISTQNLSLLGPGSLHSGQPAERALRDSAQLCTQGESLSTLSMFIALSGLQHAGQRMNEGVRKSRNPLFHPGHIFGKFLSTASLESPKTRMQLAEHVHPSLEAAAQCIEHSVARLHMAVEIMFTRHGNAIVERQSELQRLANISTAIYAMWASTARASRSYCIGLPLADHELLTANAICTQGSADVLRLAMEILNGNYVNNDNNLIRLSTQVAKSKGYFAVHPLTFNF</sequence>
<feature type="region of interest" description="Disordered" evidence="10">
    <location>
        <begin position="24"/>
        <end position="63"/>
    </location>
</feature>
<dbReference type="InterPro" id="IPR009075">
    <property type="entry name" value="AcylCo_DH/oxidase_C"/>
</dbReference>
<dbReference type="InterPro" id="IPR009100">
    <property type="entry name" value="AcylCoA_DH/oxidase_NM_dom_sf"/>
</dbReference>
<feature type="domain" description="Acyl-CoA oxidase/dehydrogenase middle" evidence="12">
    <location>
        <begin position="213"/>
        <end position="299"/>
    </location>
</feature>
<keyword evidence="16" id="KW-1185">Reference proteome</keyword>
<dbReference type="Pfam" id="PF21343">
    <property type="entry name" value="ACAD9-ACADV_C"/>
    <property type="match status" value="1"/>
</dbReference>
<dbReference type="AlphaFoldDB" id="B4LPY0"/>
<dbReference type="PANTHER" id="PTHR43884:SF9">
    <property type="entry name" value="COMPLEX I ASSEMBLY FACTOR ACAD9, MITOCHONDRIAL"/>
    <property type="match status" value="1"/>
</dbReference>
<feature type="domain" description="Acyl-CoA dehydrogenase/oxidase C-terminal" evidence="11">
    <location>
        <begin position="324"/>
        <end position="440"/>
    </location>
</feature>
<comment type="similarity">
    <text evidence="3 9">Belongs to the acyl-CoA dehydrogenase family.</text>
</comment>
<dbReference type="Pfam" id="PF00441">
    <property type="entry name" value="Acyl-CoA_dh_1"/>
    <property type="match status" value="1"/>
</dbReference>
<dbReference type="STRING" id="7244.B4LPY0"/>
<dbReference type="SMR" id="B4LPY0"/>
<dbReference type="InterPro" id="IPR049448">
    <property type="entry name" value="ACAD9/ACADV-like_C"/>
</dbReference>
<dbReference type="InterPro" id="IPR013786">
    <property type="entry name" value="AcylCoA_DH/ox_N"/>
</dbReference>
<protein>
    <recommendedName>
        <fullName evidence="17">Acyl-CoA dehydrogenase family member 9, mitochondrial</fullName>
    </recommendedName>
</protein>
<evidence type="ECO:0000256" key="9">
    <source>
        <dbReference type="RuleBase" id="RU362125"/>
    </source>
</evidence>
<dbReference type="GO" id="GO:0006631">
    <property type="term" value="P:fatty acid metabolic process"/>
    <property type="evidence" value="ECO:0007669"/>
    <property type="project" value="UniProtKB-ARBA"/>
</dbReference>
<dbReference type="Gene3D" id="1.10.540.10">
    <property type="entry name" value="Acyl-CoA dehydrogenase/oxidase, N-terminal domain"/>
    <property type="match status" value="1"/>
</dbReference>
<evidence type="ECO:0000259" key="13">
    <source>
        <dbReference type="Pfam" id="PF02771"/>
    </source>
</evidence>
<dbReference type="InterPro" id="IPR006091">
    <property type="entry name" value="Acyl-CoA_Oxase/DH_mid-dom"/>
</dbReference>
<organism evidence="15 16">
    <name type="scientific">Drosophila virilis</name>
    <name type="common">Fruit fly</name>
    <dbReference type="NCBI Taxonomy" id="7244"/>
    <lineage>
        <taxon>Eukaryota</taxon>
        <taxon>Metazoa</taxon>
        <taxon>Ecdysozoa</taxon>
        <taxon>Arthropoda</taxon>
        <taxon>Hexapoda</taxon>
        <taxon>Insecta</taxon>
        <taxon>Pterygota</taxon>
        <taxon>Neoptera</taxon>
        <taxon>Endopterygota</taxon>
        <taxon>Diptera</taxon>
        <taxon>Brachycera</taxon>
        <taxon>Muscomorpha</taxon>
        <taxon>Ephydroidea</taxon>
        <taxon>Drosophilidae</taxon>
        <taxon>Drosophila</taxon>
    </lineage>
</organism>
<evidence type="ECO:0000259" key="12">
    <source>
        <dbReference type="Pfam" id="PF02770"/>
    </source>
</evidence>